<dbReference type="AlphaFoldDB" id="A0AA84ZMS6"/>
<feature type="domain" description="EH" evidence="11">
    <location>
        <begin position="442"/>
        <end position="531"/>
    </location>
</feature>
<dbReference type="GO" id="GO:0060090">
    <property type="term" value="F:molecular adaptor activity"/>
    <property type="evidence" value="ECO:0007669"/>
    <property type="project" value="TreeGrafter"/>
</dbReference>
<keyword evidence="10" id="KW-0472">Membrane</keyword>
<comment type="subcellular location">
    <subcellularLocation>
        <location evidence="2">Cell membrane</location>
        <topology evidence="2">Peripheral membrane protein</topology>
        <orientation evidence="2">Cytoplasmic side</orientation>
    </subcellularLocation>
    <subcellularLocation>
        <location evidence="1">Endosome membrane</location>
        <topology evidence="1">Peripheral membrane protein</topology>
        <orientation evidence="1">Cytoplasmic side</orientation>
    </subcellularLocation>
</comment>
<dbReference type="GO" id="GO:0055038">
    <property type="term" value="C:recycling endosome membrane"/>
    <property type="evidence" value="ECO:0007669"/>
    <property type="project" value="UniProtKB-SubCell"/>
</dbReference>
<keyword evidence="6" id="KW-0547">Nucleotide-binding</keyword>
<name>A0AA84ZMS6_9TREM</name>
<dbReference type="CDD" id="cd00052">
    <property type="entry name" value="EH"/>
    <property type="match status" value="1"/>
</dbReference>
<dbReference type="InterPro" id="IPR040990">
    <property type="entry name" value="DUF5600"/>
</dbReference>
<dbReference type="GO" id="GO:0005509">
    <property type="term" value="F:calcium ion binding"/>
    <property type="evidence" value="ECO:0007669"/>
    <property type="project" value="InterPro"/>
</dbReference>
<dbReference type="InterPro" id="IPR045063">
    <property type="entry name" value="Dynamin_N"/>
</dbReference>
<dbReference type="InterPro" id="IPR018247">
    <property type="entry name" value="EF_Hand_1_Ca_BS"/>
</dbReference>
<dbReference type="PANTHER" id="PTHR11216">
    <property type="entry name" value="EH DOMAIN"/>
    <property type="match status" value="1"/>
</dbReference>
<dbReference type="GO" id="GO:0042734">
    <property type="term" value="C:presynaptic membrane"/>
    <property type="evidence" value="ECO:0007669"/>
    <property type="project" value="TreeGrafter"/>
</dbReference>
<dbReference type="PROSITE" id="PS00018">
    <property type="entry name" value="EF_HAND_1"/>
    <property type="match status" value="1"/>
</dbReference>
<dbReference type="SMART" id="SM00027">
    <property type="entry name" value="EH"/>
    <property type="match status" value="1"/>
</dbReference>
<evidence type="ECO:0000313" key="15">
    <source>
        <dbReference type="WBParaSite" id="SMRG1_36280.1"/>
    </source>
</evidence>
<keyword evidence="8" id="KW-0106">Calcium</keyword>
<dbReference type="Pfam" id="PF18150">
    <property type="entry name" value="DUF5600"/>
    <property type="match status" value="1"/>
</dbReference>
<dbReference type="PROSITE" id="PS50222">
    <property type="entry name" value="EF_HAND_2"/>
    <property type="match status" value="1"/>
</dbReference>
<organism evidence="14 15">
    <name type="scientific">Schistosoma margrebowiei</name>
    <dbReference type="NCBI Taxonomy" id="48269"/>
    <lineage>
        <taxon>Eukaryota</taxon>
        <taxon>Metazoa</taxon>
        <taxon>Spiralia</taxon>
        <taxon>Lophotrochozoa</taxon>
        <taxon>Platyhelminthes</taxon>
        <taxon>Trematoda</taxon>
        <taxon>Digenea</taxon>
        <taxon>Strigeidida</taxon>
        <taxon>Schistosomatoidea</taxon>
        <taxon>Schistosomatidae</taxon>
        <taxon>Schistosoma</taxon>
    </lineage>
</organism>
<dbReference type="Gene3D" id="3.40.50.300">
    <property type="entry name" value="P-loop containing nucleotide triphosphate hydrolases"/>
    <property type="match status" value="1"/>
</dbReference>
<dbReference type="FunFam" id="3.40.50.300:FF:000147">
    <property type="entry name" value="EH domain-containing protein 1"/>
    <property type="match status" value="1"/>
</dbReference>
<evidence type="ECO:0000256" key="1">
    <source>
        <dbReference type="ARBA" id="ARBA00004125"/>
    </source>
</evidence>
<dbReference type="InterPro" id="IPR002048">
    <property type="entry name" value="EF_hand_dom"/>
</dbReference>
<dbReference type="WBParaSite" id="SMRG1_36280.1">
    <property type="protein sequence ID" value="SMRG1_36280.1"/>
    <property type="gene ID" value="SMRG1_36280"/>
</dbReference>
<evidence type="ECO:0000256" key="3">
    <source>
        <dbReference type="ARBA" id="ARBA00022475"/>
    </source>
</evidence>
<evidence type="ECO:0000256" key="9">
    <source>
        <dbReference type="ARBA" id="ARBA00022840"/>
    </source>
</evidence>
<dbReference type="GO" id="GO:0005525">
    <property type="term" value="F:GTP binding"/>
    <property type="evidence" value="ECO:0007669"/>
    <property type="project" value="InterPro"/>
</dbReference>
<accession>A0AA84ZMS6</accession>
<feature type="domain" description="EF-hand" evidence="12">
    <location>
        <begin position="475"/>
        <end position="510"/>
    </location>
</feature>
<dbReference type="Gene3D" id="1.10.238.10">
    <property type="entry name" value="EF-hand"/>
    <property type="match status" value="1"/>
</dbReference>
<evidence type="ECO:0000256" key="5">
    <source>
        <dbReference type="ARBA" id="ARBA00022723"/>
    </source>
</evidence>
<evidence type="ECO:0000256" key="7">
    <source>
        <dbReference type="ARBA" id="ARBA00022753"/>
    </source>
</evidence>
<keyword evidence="5" id="KW-0479">Metal-binding</keyword>
<keyword evidence="4" id="KW-0597">Phosphoprotein</keyword>
<dbReference type="Pfam" id="PF16880">
    <property type="entry name" value="EHD_N"/>
    <property type="match status" value="1"/>
</dbReference>
<evidence type="ECO:0000259" key="11">
    <source>
        <dbReference type="PROSITE" id="PS50031"/>
    </source>
</evidence>
<keyword evidence="3" id="KW-1003">Cell membrane</keyword>
<dbReference type="Gene3D" id="1.10.268.20">
    <property type="match status" value="1"/>
</dbReference>
<evidence type="ECO:0000256" key="6">
    <source>
        <dbReference type="ARBA" id="ARBA00022741"/>
    </source>
</evidence>
<dbReference type="Proteomes" id="UP000050790">
    <property type="component" value="Unassembled WGS sequence"/>
</dbReference>
<dbReference type="CDD" id="cd09913">
    <property type="entry name" value="EHD"/>
    <property type="match status" value="1"/>
</dbReference>
<dbReference type="SUPFAM" id="SSF47473">
    <property type="entry name" value="EF-hand"/>
    <property type="match status" value="1"/>
</dbReference>
<dbReference type="InterPro" id="IPR031692">
    <property type="entry name" value="EHD_N"/>
</dbReference>
<reference evidence="15" key="1">
    <citation type="submission" date="2023-11" db="UniProtKB">
        <authorList>
            <consortium name="WormBaseParasite"/>
        </authorList>
    </citation>
    <scope>IDENTIFICATION</scope>
</reference>
<dbReference type="InterPro" id="IPR011992">
    <property type="entry name" value="EF-hand-dom_pair"/>
</dbReference>
<proteinExistence type="predicted"/>
<dbReference type="PROSITE" id="PS51718">
    <property type="entry name" value="G_DYNAMIN_2"/>
    <property type="match status" value="1"/>
</dbReference>
<evidence type="ECO:0000256" key="10">
    <source>
        <dbReference type="ARBA" id="ARBA00023136"/>
    </source>
</evidence>
<evidence type="ECO:0000256" key="2">
    <source>
        <dbReference type="ARBA" id="ARBA00004413"/>
    </source>
</evidence>
<evidence type="ECO:0000259" key="12">
    <source>
        <dbReference type="PROSITE" id="PS50222"/>
    </source>
</evidence>
<keyword evidence="9" id="KW-0067">ATP-binding</keyword>
<evidence type="ECO:0000256" key="4">
    <source>
        <dbReference type="ARBA" id="ARBA00022553"/>
    </source>
</evidence>
<feature type="domain" description="Dynamin-type G" evidence="13">
    <location>
        <begin position="50"/>
        <end position="280"/>
    </location>
</feature>
<protein>
    <submittedName>
        <fullName evidence="15">Dynamin-type G domain-containing protein</fullName>
    </submittedName>
</protein>
<evidence type="ECO:0000256" key="8">
    <source>
        <dbReference type="ARBA" id="ARBA00022837"/>
    </source>
</evidence>
<keyword evidence="7" id="KW-0967">Endosome</keyword>
<evidence type="ECO:0000313" key="14">
    <source>
        <dbReference type="Proteomes" id="UP000050790"/>
    </source>
</evidence>
<dbReference type="SUPFAM" id="SSF52540">
    <property type="entry name" value="P-loop containing nucleoside triphosphate hydrolases"/>
    <property type="match status" value="1"/>
</dbReference>
<sequence length="548" mass="62260">MKFSQTKEENWNFSSVVEGLRDLYDRRLKPLEVTYLFPQFHSPTLDAGEFSSKPMILLLGQYSTGKTTFIKYLLGSAFPGMHIGPEPTTDRFSVVMSGDEGIIPGNALVVDAQKPFRPLSKFGNNFLNRFQCCQLRNPVLDSIVIIDTPGILSGEKQRLDRGYDFTAVVQWFAEHVDRIILLFDAYKLDISDEFRRVIESLRGYDDKVRIVLNKADMIDAQQLMRVYGALMWGLGKVLGTPEVVRVFIGSFWDRPLRYDVNRHLFELESQDLFKDLRSLPSNAAMRKLNDMIRRARLAKVHAYIIGHLKKQMPSIVGKSKKKQELINNLQQIYDSISRLHHISSGDFPKLSHMQSILSEQDFTNFPSLKERLIEQVDIMLTQEIPKLMQMIPIEQTAAVQQGKSLIKGGAFNDSVIDSPFTADADMAINRGRYSDKSALEDDKDELIKEFESLQPVDGLLCGSGRLKAKLMESHLPNITLSRIWKLSDIDKDGYLDIDEFIVAKRLVSIAVNGGEIPETLPGHLIPHSKHKYISPTINGIGDYNETKY</sequence>
<dbReference type="InterPro" id="IPR000261">
    <property type="entry name" value="EH_dom"/>
</dbReference>
<dbReference type="GO" id="GO:0005524">
    <property type="term" value="F:ATP binding"/>
    <property type="evidence" value="ECO:0007669"/>
    <property type="project" value="UniProtKB-KW"/>
</dbReference>
<dbReference type="InterPro" id="IPR030381">
    <property type="entry name" value="G_DYNAMIN_dom"/>
</dbReference>
<dbReference type="PANTHER" id="PTHR11216:SF31">
    <property type="entry name" value="AT21416P"/>
    <property type="match status" value="1"/>
</dbReference>
<dbReference type="GO" id="GO:0150007">
    <property type="term" value="P:clathrin-dependent synaptic vesicle endocytosis"/>
    <property type="evidence" value="ECO:0007669"/>
    <property type="project" value="TreeGrafter"/>
</dbReference>
<dbReference type="Pfam" id="PF00350">
    <property type="entry name" value="Dynamin_N"/>
    <property type="match status" value="1"/>
</dbReference>
<dbReference type="PROSITE" id="PS50031">
    <property type="entry name" value="EH"/>
    <property type="match status" value="1"/>
</dbReference>
<evidence type="ECO:0000259" key="13">
    <source>
        <dbReference type="PROSITE" id="PS51718"/>
    </source>
</evidence>
<dbReference type="Pfam" id="PF12763">
    <property type="entry name" value="EH"/>
    <property type="match status" value="1"/>
</dbReference>
<dbReference type="InterPro" id="IPR027417">
    <property type="entry name" value="P-loop_NTPase"/>
</dbReference>